<dbReference type="EMBL" id="SJPI01000008">
    <property type="protein sequence ID" value="TWT47110.1"/>
    <property type="molecule type" value="Genomic_DNA"/>
</dbReference>
<feature type="transmembrane region" description="Helical" evidence="1">
    <location>
        <begin position="137"/>
        <end position="166"/>
    </location>
</feature>
<evidence type="ECO:0000313" key="3">
    <source>
        <dbReference type="Proteomes" id="UP000316598"/>
    </source>
</evidence>
<keyword evidence="1" id="KW-0812">Transmembrane</keyword>
<gene>
    <name evidence="2" type="ORF">Pla22_52530</name>
</gene>
<sequence length="169" mass="18825">MPIEATLSNAHQFAKSGEHWRSREILRSSLANYSYDRRLLVALVDTCSAMGDRLEAGRWLLTYVDDPTDSQRELIDLFVDRHRAAGYHTLLSQFPVALRPRTLDDSPRFLRSILVQLDAPHTLRSDPCTKGFVASDWVLVIGCAAASIAVGLCALVGLVAIANWVFRQS</sequence>
<name>A0A5C5W8X7_9BACT</name>
<protein>
    <submittedName>
        <fullName evidence="2">Uncharacterized protein</fullName>
    </submittedName>
</protein>
<evidence type="ECO:0000256" key="1">
    <source>
        <dbReference type="SAM" id="Phobius"/>
    </source>
</evidence>
<keyword evidence="1" id="KW-0472">Membrane</keyword>
<dbReference type="Proteomes" id="UP000316598">
    <property type="component" value="Unassembled WGS sequence"/>
</dbReference>
<keyword evidence="3" id="KW-1185">Reference proteome</keyword>
<evidence type="ECO:0000313" key="2">
    <source>
        <dbReference type="EMBL" id="TWT47110.1"/>
    </source>
</evidence>
<dbReference type="AlphaFoldDB" id="A0A5C5W8X7"/>
<comment type="caution">
    <text evidence="2">The sequence shown here is derived from an EMBL/GenBank/DDBJ whole genome shotgun (WGS) entry which is preliminary data.</text>
</comment>
<organism evidence="2 3">
    <name type="scientific">Rubripirellula amarantea</name>
    <dbReference type="NCBI Taxonomy" id="2527999"/>
    <lineage>
        <taxon>Bacteria</taxon>
        <taxon>Pseudomonadati</taxon>
        <taxon>Planctomycetota</taxon>
        <taxon>Planctomycetia</taxon>
        <taxon>Pirellulales</taxon>
        <taxon>Pirellulaceae</taxon>
        <taxon>Rubripirellula</taxon>
    </lineage>
</organism>
<accession>A0A5C5W8X7</accession>
<proteinExistence type="predicted"/>
<reference evidence="2 3" key="1">
    <citation type="submission" date="2019-02" db="EMBL/GenBank/DDBJ databases">
        <title>Deep-cultivation of Planctomycetes and their phenomic and genomic characterization uncovers novel biology.</title>
        <authorList>
            <person name="Wiegand S."/>
            <person name="Jogler M."/>
            <person name="Boedeker C."/>
            <person name="Pinto D."/>
            <person name="Vollmers J."/>
            <person name="Rivas-Marin E."/>
            <person name="Kohn T."/>
            <person name="Peeters S.H."/>
            <person name="Heuer A."/>
            <person name="Rast P."/>
            <person name="Oberbeckmann S."/>
            <person name="Bunk B."/>
            <person name="Jeske O."/>
            <person name="Meyerdierks A."/>
            <person name="Storesund J.E."/>
            <person name="Kallscheuer N."/>
            <person name="Luecker S."/>
            <person name="Lage O.M."/>
            <person name="Pohl T."/>
            <person name="Merkel B.J."/>
            <person name="Hornburger P."/>
            <person name="Mueller R.-W."/>
            <person name="Bruemmer F."/>
            <person name="Labrenz M."/>
            <person name="Spormann A.M."/>
            <person name="Op Den Camp H."/>
            <person name="Overmann J."/>
            <person name="Amann R."/>
            <person name="Jetten M.S.M."/>
            <person name="Mascher T."/>
            <person name="Medema M.H."/>
            <person name="Devos D.P."/>
            <person name="Kaster A.-K."/>
            <person name="Ovreas L."/>
            <person name="Rohde M."/>
            <person name="Galperin M.Y."/>
            <person name="Jogler C."/>
        </authorList>
    </citation>
    <scope>NUCLEOTIDE SEQUENCE [LARGE SCALE GENOMIC DNA]</scope>
    <source>
        <strain evidence="2 3">Pla22</strain>
    </source>
</reference>
<keyword evidence="1" id="KW-1133">Transmembrane helix</keyword>